<comment type="subcellular location">
    <subcellularLocation>
        <location evidence="1 6">Mitochondrion matrix</location>
    </subcellularLocation>
</comment>
<dbReference type="PANTHER" id="PTHR13137:SF6">
    <property type="entry name" value="SUCCINATE DEHYDROGENASE ASSEMBLY FACTOR 3, MITOCHONDRIAL"/>
    <property type="match status" value="1"/>
</dbReference>
<evidence type="ECO:0000256" key="5">
    <source>
        <dbReference type="ARBA" id="ARBA00023186"/>
    </source>
</evidence>
<evidence type="ECO:0000256" key="2">
    <source>
        <dbReference type="ARBA" id="ARBA00006020"/>
    </source>
</evidence>
<keyword evidence="3" id="KW-0809">Transit peptide</keyword>
<dbReference type="AlphaFoldDB" id="A0A4P9X1H8"/>
<name>A0A4P9X1H8_9FUNG</name>
<dbReference type="STRING" id="1555241.A0A4P9X1H8"/>
<reference evidence="8" key="1">
    <citation type="journal article" date="2018" name="Nat. Microbiol.">
        <title>Leveraging single-cell genomics to expand the fungal tree of life.</title>
        <authorList>
            <person name="Ahrendt S.R."/>
            <person name="Quandt C.A."/>
            <person name="Ciobanu D."/>
            <person name="Clum A."/>
            <person name="Salamov A."/>
            <person name="Andreopoulos B."/>
            <person name="Cheng J.F."/>
            <person name="Woyke T."/>
            <person name="Pelin A."/>
            <person name="Henrissat B."/>
            <person name="Reynolds N.K."/>
            <person name="Benny G.L."/>
            <person name="Smith M.E."/>
            <person name="James T.Y."/>
            <person name="Grigoriev I.V."/>
        </authorList>
    </citation>
    <scope>NUCLEOTIDE SEQUENCE [LARGE SCALE GENOMIC DNA]</scope>
    <source>
        <strain evidence="8">ATCC 52028</strain>
    </source>
</reference>
<keyword evidence="5 6" id="KW-0143">Chaperone</keyword>
<dbReference type="InterPro" id="IPR008381">
    <property type="entry name" value="SDHAF3/Sdh7"/>
</dbReference>
<sequence>MHPTLELYRQIRRCHRMLSPEMSYIGNNYVRDEFRRHRNADPTFVRLFVAQWQAYLEQLRAQLIPQLQQSTAAALDAAAVAADASATSASPATAGRSAAPRRPQVGVKLSEEMMNALNAQQLGQLYALRRSIRGEKD</sequence>
<gene>
    <name evidence="7" type="ORF">CXG81DRAFT_28428</name>
</gene>
<evidence type="ECO:0000256" key="1">
    <source>
        <dbReference type="ARBA" id="ARBA00004305"/>
    </source>
</evidence>
<evidence type="ECO:0000313" key="8">
    <source>
        <dbReference type="Proteomes" id="UP000274922"/>
    </source>
</evidence>
<dbReference type="EMBL" id="ML014365">
    <property type="protein sequence ID" value="RKO98773.1"/>
    <property type="molecule type" value="Genomic_DNA"/>
</dbReference>
<proteinExistence type="inferred from homology"/>
<comment type="similarity">
    <text evidence="2 6">Belongs to the complex I LYR family. SDHAF3 subfamily.</text>
</comment>
<organism evidence="7 8">
    <name type="scientific">Caulochytrium protostelioides</name>
    <dbReference type="NCBI Taxonomy" id="1555241"/>
    <lineage>
        <taxon>Eukaryota</taxon>
        <taxon>Fungi</taxon>
        <taxon>Fungi incertae sedis</taxon>
        <taxon>Chytridiomycota</taxon>
        <taxon>Chytridiomycota incertae sedis</taxon>
        <taxon>Chytridiomycetes</taxon>
        <taxon>Caulochytriales</taxon>
        <taxon>Caulochytriaceae</taxon>
        <taxon>Caulochytrium</taxon>
    </lineage>
</organism>
<keyword evidence="4 6" id="KW-0496">Mitochondrion</keyword>
<evidence type="ECO:0000313" key="7">
    <source>
        <dbReference type="EMBL" id="RKO98773.1"/>
    </source>
</evidence>
<comment type="subunit">
    <text evidence="6">Interacts with the iron-sulfur protein subunit within the SDH catalytic dimer.</text>
</comment>
<dbReference type="GO" id="GO:0006105">
    <property type="term" value="P:succinate metabolic process"/>
    <property type="evidence" value="ECO:0007669"/>
    <property type="project" value="TreeGrafter"/>
</dbReference>
<protein>
    <recommendedName>
        <fullName evidence="6">Succinate dehydrogenase assembly factor 3</fullName>
        <shortName evidence="6">SDH assembly factor 3</shortName>
        <shortName evidence="6">SDHAF3</shortName>
    </recommendedName>
</protein>
<evidence type="ECO:0000256" key="3">
    <source>
        <dbReference type="ARBA" id="ARBA00022946"/>
    </source>
</evidence>
<evidence type="ECO:0000256" key="6">
    <source>
        <dbReference type="RuleBase" id="RU368039"/>
    </source>
</evidence>
<dbReference type="Pfam" id="PF13233">
    <property type="entry name" value="Complex1_LYR_2"/>
    <property type="match status" value="1"/>
</dbReference>
<dbReference type="GO" id="GO:0034553">
    <property type="term" value="P:mitochondrial respiratory chain complex II assembly"/>
    <property type="evidence" value="ECO:0007669"/>
    <property type="project" value="UniProtKB-UniRule"/>
</dbReference>
<accession>A0A4P9X1H8</accession>
<comment type="function">
    <text evidence="6">Plays an essential role in the assembly of succinate dehydrogenase (SDH), an enzyme complex (also referred to as respiratory complex II) that is a component of both the tricarboxylic acid (TCA) cycle and the mitochondrial electron transport chain, and which couples the oxidation of succinate to fumarate with the reduction of ubiquinone (coenzyme Q) to ubiquinol. Promotes maturation of the iron-sulfur protein subunit of the SDH catalytic dimer, protecting it from the deleterious effects of oxidants. May act together with SDHAF1.</text>
</comment>
<dbReference type="GO" id="GO:0005759">
    <property type="term" value="C:mitochondrial matrix"/>
    <property type="evidence" value="ECO:0007669"/>
    <property type="project" value="UniProtKB-SubCell"/>
</dbReference>
<dbReference type="PANTHER" id="PTHR13137">
    <property type="entry name" value="DC11 ACN9 HOMOLOG"/>
    <property type="match status" value="1"/>
</dbReference>
<dbReference type="OrthoDB" id="278329at2759"/>
<dbReference type="GO" id="GO:0005758">
    <property type="term" value="C:mitochondrial intermembrane space"/>
    <property type="evidence" value="ECO:0007669"/>
    <property type="project" value="TreeGrafter"/>
</dbReference>
<dbReference type="CDD" id="cd20270">
    <property type="entry name" value="Complex1_LYR_SDHAF3_LYRM10"/>
    <property type="match status" value="1"/>
</dbReference>
<keyword evidence="8" id="KW-1185">Reference proteome</keyword>
<dbReference type="Proteomes" id="UP000274922">
    <property type="component" value="Unassembled WGS sequence"/>
</dbReference>
<evidence type="ECO:0000256" key="4">
    <source>
        <dbReference type="ARBA" id="ARBA00023128"/>
    </source>
</evidence>